<evidence type="ECO:0000313" key="2">
    <source>
        <dbReference type="EMBL" id="HIW99667.1"/>
    </source>
</evidence>
<dbReference type="GO" id="GO:0016209">
    <property type="term" value="F:antioxidant activity"/>
    <property type="evidence" value="ECO:0007669"/>
    <property type="project" value="InterPro"/>
</dbReference>
<reference evidence="2" key="2">
    <citation type="submission" date="2021-04" db="EMBL/GenBank/DDBJ databases">
        <authorList>
            <person name="Gilroy R."/>
        </authorList>
    </citation>
    <scope>NUCLEOTIDE SEQUENCE</scope>
    <source>
        <strain evidence="2">ChiHejej3B27-3195</strain>
    </source>
</reference>
<dbReference type="InterPro" id="IPR036249">
    <property type="entry name" value="Thioredoxin-like_sf"/>
</dbReference>
<name>A0A9D1USN2_9MICC</name>
<dbReference type="Pfam" id="PF00578">
    <property type="entry name" value="AhpC-TSA"/>
    <property type="match status" value="1"/>
</dbReference>
<proteinExistence type="predicted"/>
<dbReference type="GO" id="GO:0016491">
    <property type="term" value="F:oxidoreductase activity"/>
    <property type="evidence" value="ECO:0007669"/>
    <property type="project" value="InterPro"/>
</dbReference>
<dbReference type="Gene3D" id="3.40.30.10">
    <property type="entry name" value="Glutaredoxin"/>
    <property type="match status" value="1"/>
</dbReference>
<feature type="non-terminal residue" evidence="2">
    <location>
        <position position="97"/>
    </location>
</feature>
<dbReference type="Proteomes" id="UP000824151">
    <property type="component" value="Unassembled WGS sequence"/>
</dbReference>
<sequence>MIGQGAHLPRFRGRSQHGEEITDADLAGRPALLLFYPYAFSPVCGSELREIAVRRCEFAQVGARLLAISCDSAHSLRAYAEQLSASAAAEESRGPTE</sequence>
<dbReference type="SUPFAM" id="SSF52833">
    <property type="entry name" value="Thioredoxin-like"/>
    <property type="match status" value="1"/>
</dbReference>
<organism evidence="2 3">
    <name type="scientific">Candidatus Nesterenkonia stercoripullorum</name>
    <dbReference type="NCBI Taxonomy" id="2838701"/>
    <lineage>
        <taxon>Bacteria</taxon>
        <taxon>Bacillati</taxon>
        <taxon>Actinomycetota</taxon>
        <taxon>Actinomycetes</taxon>
        <taxon>Micrococcales</taxon>
        <taxon>Micrococcaceae</taxon>
        <taxon>Nesterenkonia</taxon>
    </lineage>
</organism>
<dbReference type="EMBL" id="DXGD01000218">
    <property type="protein sequence ID" value="HIW99667.1"/>
    <property type="molecule type" value="Genomic_DNA"/>
</dbReference>
<comment type="caution">
    <text evidence="2">The sequence shown here is derived from an EMBL/GenBank/DDBJ whole genome shotgun (WGS) entry which is preliminary data.</text>
</comment>
<gene>
    <name evidence="2" type="ORF">H9871_05945</name>
</gene>
<evidence type="ECO:0000259" key="1">
    <source>
        <dbReference type="Pfam" id="PF00578"/>
    </source>
</evidence>
<protein>
    <submittedName>
        <fullName evidence="2">Redoxin domain-containing protein</fullName>
    </submittedName>
</protein>
<evidence type="ECO:0000313" key="3">
    <source>
        <dbReference type="Proteomes" id="UP000824151"/>
    </source>
</evidence>
<reference evidence="2" key="1">
    <citation type="journal article" date="2021" name="PeerJ">
        <title>Extensive microbial diversity within the chicken gut microbiome revealed by metagenomics and culture.</title>
        <authorList>
            <person name="Gilroy R."/>
            <person name="Ravi A."/>
            <person name="Getino M."/>
            <person name="Pursley I."/>
            <person name="Horton D.L."/>
            <person name="Alikhan N.F."/>
            <person name="Baker D."/>
            <person name="Gharbi K."/>
            <person name="Hall N."/>
            <person name="Watson M."/>
            <person name="Adriaenssens E.M."/>
            <person name="Foster-Nyarko E."/>
            <person name="Jarju S."/>
            <person name="Secka A."/>
            <person name="Antonio M."/>
            <person name="Oren A."/>
            <person name="Chaudhuri R.R."/>
            <person name="La Ragione R."/>
            <person name="Hildebrand F."/>
            <person name="Pallen M.J."/>
        </authorList>
    </citation>
    <scope>NUCLEOTIDE SEQUENCE</scope>
    <source>
        <strain evidence="2">ChiHejej3B27-3195</strain>
    </source>
</reference>
<dbReference type="InterPro" id="IPR000866">
    <property type="entry name" value="AhpC/TSA"/>
</dbReference>
<dbReference type="AlphaFoldDB" id="A0A9D1USN2"/>
<feature type="domain" description="Alkyl hydroperoxide reductase subunit C/ Thiol specific antioxidant" evidence="1">
    <location>
        <begin position="5"/>
        <end position="84"/>
    </location>
</feature>
<accession>A0A9D1USN2</accession>